<protein>
    <submittedName>
        <fullName evidence="5">Bifunctional diguanylate cyclase/phosphodiesterase</fullName>
    </submittedName>
</protein>
<sequence>MPAKHPSDPVPSGSGSHASAALLRLVADTVPVMLAYYESPDLRCRFANQRFADFMERTADGILGTTARDTLGEQTWQQILPCVQRALGGETVQHLCQQAGPDGRMRMLEFSLRPQPGPRGGRLATLGILVLVNDVTERLEAEQAVRQSEERMRKFAEATEEGLAFHRDGRILDANASLQRMTGYTLAELVGRSIFDFIQPEYRALAQEYTRRGREYPYELAMRHKDGHAIPIEAVGKTLPQQQDEYRVVVVRDITARKQAQERARFLALHDPLTQLPNRRHLMLQLARTVATAQERRRRSAVLFVDLDHFKTVNESLGHEAGDQLLCEVARRLQEGVKATDFVAHVGGDQFVVLLSGLRGRAAAAAAADALIERIRAVYTIGETQLSPSPSAGISVFPDDGYGPDELLRRADAAMQQAKESGRGTRLFYTPDMEGQPAEVLQQEHLLREAVFHDALELHYQPQVQVASGRLVGLEALVRWRHPQRGLVGPDDFIPLAESRGLITPIGRWVLREACRQLKAWHNEGLALVPVAVNLSAIEFRQRDVAGEIARVLQETGLEPQYLEVEITETTLMQHAEHTRATLQALQAMGVAVTVDDFGTGYSSLTYLKRYPLDKLKVDRSFVADTPADGDDVAIVTAIVQLARSLQLQSVAEGVQTPEQLTLLQSLGCELAQGFGIAPPMDVRRTRAWLHALPAAAS</sequence>
<evidence type="ECO:0000259" key="2">
    <source>
        <dbReference type="PROSITE" id="PS50113"/>
    </source>
</evidence>
<dbReference type="FunFam" id="3.20.20.450:FF:000001">
    <property type="entry name" value="Cyclic di-GMP phosphodiesterase yahA"/>
    <property type="match status" value="1"/>
</dbReference>
<dbReference type="Gene3D" id="3.20.20.450">
    <property type="entry name" value="EAL domain"/>
    <property type="match status" value="1"/>
</dbReference>
<dbReference type="InterPro" id="IPR001633">
    <property type="entry name" value="EAL_dom"/>
</dbReference>
<dbReference type="InterPro" id="IPR013656">
    <property type="entry name" value="PAS_4"/>
</dbReference>
<evidence type="ECO:0000313" key="5">
    <source>
        <dbReference type="EMBL" id="RKJ98245.1"/>
    </source>
</evidence>
<feature type="domain" description="PAC" evidence="2">
    <location>
        <begin position="90"/>
        <end position="147"/>
    </location>
</feature>
<reference evidence="5 6" key="1">
    <citation type="submission" date="2018-09" db="EMBL/GenBank/DDBJ databases">
        <title>Genome comparison of Alicycliphilus sp. BQ1, a polyurethanolytic bacterium, with its closest phylogenetic relatives Alicycliphilus denitrificans BC and K601, unable to attack polyurethane.</title>
        <authorList>
            <person name="Loza-Tavera H."/>
            <person name="Lozano L."/>
            <person name="Cevallos M."/>
            <person name="Maya-Lucas O."/>
            <person name="Garcia-Mena J."/>
            <person name="Hernandez J."/>
        </authorList>
    </citation>
    <scope>NUCLEOTIDE SEQUENCE [LARGE SCALE GENOMIC DNA]</scope>
    <source>
        <strain evidence="5 6">BQ1</strain>
    </source>
</reference>
<evidence type="ECO:0000259" key="4">
    <source>
        <dbReference type="PROSITE" id="PS50887"/>
    </source>
</evidence>
<dbReference type="PANTHER" id="PTHR44757">
    <property type="entry name" value="DIGUANYLATE CYCLASE DGCP"/>
    <property type="match status" value="1"/>
</dbReference>
<dbReference type="Pfam" id="PF08448">
    <property type="entry name" value="PAS_4"/>
    <property type="match status" value="1"/>
</dbReference>
<dbReference type="Pfam" id="PF00563">
    <property type="entry name" value="EAL"/>
    <property type="match status" value="1"/>
</dbReference>
<feature type="domain" description="PAS" evidence="1">
    <location>
        <begin position="148"/>
        <end position="225"/>
    </location>
</feature>
<gene>
    <name evidence="5" type="ORF">CE154_000280</name>
</gene>
<dbReference type="InterPro" id="IPR000014">
    <property type="entry name" value="PAS"/>
</dbReference>
<accession>A0A3R7EF85</accession>
<dbReference type="CDD" id="cd01948">
    <property type="entry name" value="EAL"/>
    <property type="match status" value="1"/>
</dbReference>
<dbReference type="CDD" id="cd00130">
    <property type="entry name" value="PAS"/>
    <property type="match status" value="1"/>
</dbReference>
<dbReference type="SUPFAM" id="SSF141868">
    <property type="entry name" value="EAL domain-like"/>
    <property type="match status" value="1"/>
</dbReference>
<dbReference type="PROSITE" id="PS50887">
    <property type="entry name" value="GGDEF"/>
    <property type="match status" value="1"/>
</dbReference>
<dbReference type="SMART" id="SM00091">
    <property type="entry name" value="PAS"/>
    <property type="match status" value="2"/>
</dbReference>
<dbReference type="SUPFAM" id="SSF55073">
    <property type="entry name" value="Nucleotide cyclase"/>
    <property type="match status" value="1"/>
</dbReference>
<dbReference type="SMART" id="SM00052">
    <property type="entry name" value="EAL"/>
    <property type="match status" value="1"/>
</dbReference>
<dbReference type="Proteomes" id="UP000216225">
    <property type="component" value="Unassembled WGS sequence"/>
</dbReference>
<dbReference type="Pfam" id="PF00990">
    <property type="entry name" value="GGDEF"/>
    <property type="match status" value="1"/>
</dbReference>
<feature type="domain" description="EAL" evidence="3">
    <location>
        <begin position="440"/>
        <end position="694"/>
    </location>
</feature>
<evidence type="ECO:0000313" key="6">
    <source>
        <dbReference type="Proteomes" id="UP000216225"/>
    </source>
</evidence>
<dbReference type="NCBIfam" id="TIGR00229">
    <property type="entry name" value="sensory_box"/>
    <property type="match status" value="2"/>
</dbReference>
<dbReference type="Pfam" id="PF13426">
    <property type="entry name" value="PAS_9"/>
    <property type="match status" value="1"/>
</dbReference>
<dbReference type="InterPro" id="IPR052155">
    <property type="entry name" value="Biofilm_reg_signaling"/>
</dbReference>
<dbReference type="InterPro" id="IPR043128">
    <property type="entry name" value="Rev_trsase/Diguanyl_cyclase"/>
</dbReference>
<comment type="caution">
    <text evidence="5">The sequence shown here is derived from an EMBL/GenBank/DDBJ whole genome shotgun (WGS) entry which is preliminary data.</text>
</comment>
<name>A0A3R7EF85_9BURK</name>
<dbReference type="PROSITE" id="PS50883">
    <property type="entry name" value="EAL"/>
    <property type="match status" value="1"/>
</dbReference>
<feature type="domain" description="PAC" evidence="2">
    <location>
        <begin position="216"/>
        <end position="266"/>
    </location>
</feature>
<dbReference type="Gene3D" id="3.30.450.20">
    <property type="entry name" value="PAS domain"/>
    <property type="match status" value="2"/>
</dbReference>
<proteinExistence type="predicted"/>
<feature type="domain" description="GGDEF" evidence="4">
    <location>
        <begin position="298"/>
        <end position="431"/>
    </location>
</feature>
<evidence type="ECO:0000259" key="1">
    <source>
        <dbReference type="PROSITE" id="PS50112"/>
    </source>
</evidence>
<dbReference type="SUPFAM" id="SSF55785">
    <property type="entry name" value="PYP-like sensor domain (PAS domain)"/>
    <property type="match status" value="2"/>
</dbReference>
<dbReference type="PROSITE" id="PS50113">
    <property type="entry name" value="PAC"/>
    <property type="match status" value="2"/>
</dbReference>
<dbReference type="NCBIfam" id="TIGR00254">
    <property type="entry name" value="GGDEF"/>
    <property type="match status" value="1"/>
</dbReference>
<dbReference type="EMBL" id="NKDB02000001">
    <property type="protein sequence ID" value="RKJ98245.1"/>
    <property type="molecule type" value="Genomic_DNA"/>
</dbReference>
<dbReference type="PROSITE" id="PS50112">
    <property type="entry name" value="PAS"/>
    <property type="match status" value="1"/>
</dbReference>
<dbReference type="PANTHER" id="PTHR44757:SF2">
    <property type="entry name" value="BIOFILM ARCHITECTURE MAINTENANCE PROTEIN MBAA"/>
    <property type="match status" value="1"/>
</dbReference>
<evidence type="ECO:0000259" key="3">
    <source>
        <dbReference type="PROSITE" id="PS50883"/>
    </source>
</evidence>
<dbReference type="Gene3D" id="3.30.70.270">
    <property type="match status" value="1"/>
</dbReference>
<dbReference type="InterPro" id="IPR000700">
    <property type="entry name" value="PAS-assoc_C"/>
</dbReference>
<dbReference type="InterPro" id="IPR035919">
    <property type="entry name" value="EAL_sf"/>
</dbReference>
<organism evidence="5 6">
    <name type="scientific">Alicycliphilus denitrificans</name>
    <dbReference type="NCBI Taxonomy" id="179636"/>
    <lineage>
        <taxon>Bacteria</taxon>
        <taxon>Pseudomonadati</taxon>
        <taxon>Pseudomonadota</taxon>
        <taxon>Betaproteobacteria</taxon>
        <taxon>Burkholderiales</taxon>
        <taxon>Comamonadaceae</taxon>
        <taxon>Alicycliphilus</taxon>
    </lineage>
</organism>
<dbReference type="InterPro" id="IPR035965">
    <property type="entry name" value="PAS-like_dom_sf"/>
</dbReference>
<dbReference type="SMART" id="SM00267">
    <property type="entry name" value="GGDEF"/>
    <property type="match status" value="1"/>
</dbReference>
<dbReference type="CDD" id="cd01949">
    <property type="entry name" value="GGDEF"/>
    <property type="match status" value="1"/>
</dbReference>
<dbReference type="InterPro" id="IPR000160">
    <property type="entry name" value="GGDEF_dom"/>
</dbReference>
<dbReference type="RefSeq" id="WP_094434170.1">
    <property type="nucleotide sequence ID" value="NZ_NKDB02000001.1"/>
</dbReference>
<dbReference type="InterPro" id="IPR029787">
    <property type="entry name" value="Nucleotide_cyclase"/>
</dbReference>
<dbReference type="AlphaFoldDB" id="A0A3R7EF85"/>